<sequence length="96" mass="11088">MEEKAKEFADYIAENIIGITKPVLTSEEAARYMGVSMSYLYKLTMGRKVPHYKSPTGKMCYFNRSELEEWMQSNRVSTDEEIWQKAQEYCVGGGVK</sequence>
<organism evidence="2 3">
    <name type="scientific">Barnesiella intestinihominis YIT 11860</name>
    <dbReference type="NCBI Taxonomy" id="742726"/>
    <lineage>
        <taxon>Bacteria</taxon>
        <taxon>Pseudomonadati</taxon>
        <taxon>Bacteroidota</taxon>
        <taxon>Bacteroidia</taxon>
        <taxon>Bacteroidales</taxon>
        <taxon>Barnesiellaceae</taxon>
        <taxon>Barnesiella</taxon>
    </lineage>
</organism>
<dbReference type="EMBL" id="ADLE01000014">
    <property type="protein sequence ID" value="EJZ63359.1"/>
    <property type="molecule type" value="Genomic_DNA"/>
</dbReference>
<reference evidence="2 3" key="1">
    <citation type="submission" date="2012-08" db="EMBL/GenBank/DDBJ databases">
        <title>The Genome Sequence of Barnesiella intestinihominis YIT 11860.</title>
        <authorList>
            <consortium name="The Broad Institute Genome Sequencing Platform"/>
            <person name="Earl A."/>
            <person name="Ward D."/>
            <person name="Feldgarden M."/>
            <person name="Gevers D."/>
            <person name="Morotomi M."/>
            <person name="Walker B."/>
            <person name="Young S.K."/>
            <person name="Zeng Q."/>
            <person name="Gargeya S."/>
            <person name="Fitzgerald M."/>
            <person name="Haas B."/>
            <person name="Abouelleil A."/>
            <person name="Alvarado L."/>
            <person name="Arachchi H.M."/>
            <person name="Berlin A.M."/>
            <person name="Chapman S.B."/>
            <person name="Goldberg J."/>
            <person name="Griggs A."/>
            <person name="Gujja S."/>
            <person name="Hansen M."/>
            <person name="Howarth C."/>
            <person name="Imamovic A."/>
            <person name="Larimer J."/>
            <person name="McCowen C."/>
            <person name="Montmayeur A."/>
            <person name="Murphy C."/>
            <person name="Neiman D."/>
            <person name="Pearson M."/>
            <person name="Priest M."/>
            <person name="Roberts A."/>
            <person name="Saif S."/>
            <person name="Shea T."/>
            <person name="Sisk P."/>
            <person name="Sykes S."/>
            <person name="Wortman J."/>
            <person name="Nusbaum C."/>
            <person name="Birren B."/>
        </authorList>
    </citation>
    <scope>NUCLEOTIDE SEQUENCE [LARGE SCALE GENOMIC DNA]</scope>
    <source>
        <strain evidence="2 3">YIT 11860</strain>
    </source>
</reference>
<keyword evidence="3" id="KW-1185">Reference proteome</keyword>
<comment type="caution">
    <text evidence="2">The sequence shown here is derived from an EMBL/GenBank/DDBJ whole genome shotgun (WGS) entry which is preliminary data.</text>
</comment>
<dbReference type="InterPro" id="IPR010093">
    <property type="entry name" value="SinI_DNA-bd"/>
</dbReference>
<dbReference type="NCBIfam" id="TIGR01764">
    <property type="entry name" value="excise"/>
    <property type="match status" value="1"/>
</dbReference>
<dbReference type="SUPFAM" id="SSF46955">
    <property type="entry name" value="Putative DNA-binding domain"/>
    <property type="match status" value="1"/>
</dbReference>
<gene>
    <name evidence="2" type="ORF">HMPREF9448_02015</name>
</gene>
<dbReference type="GO" id="GO:0003677">
    <property type="term" value="F:DNA binding"/>
    <property type="evidence" value="ECO:0007669"/>
    <property type="project" value="InterPro"/>
</dbReference>
<protein>
    <submittedName>
        <fullName evidence="2">Excisionase family DNA binding domain-containing protein</fullName>
    </submittedName>
</protein>
<dbReference type="RefSeq" id="WP_008862417.1">
    <property type="nucleotide sequence ID" value="NZ_JH815205.1"/>
</dbReference>
<dbReference type="STRING" id="742726.HMPREF9448_02015"/>
<accession>K0X6N6</accession>
<dbReference type="InterPro" id="IPR009061">
    <property type="entry name" value="DNA-bd_dom_put_sf"/>
</dbReference>
<evidence type="ECO:0000259" key="1">
    <source>
        <dbReference type="Pfam" id="PF12728"/>
    </source>
</evidence>
<evidence type="ECO:0000313" key="2">
    <source>
        <dbReference type="EMBL" id="EJZ63359.1"/>
    </source>
</evidence>
<dbReference type="Proteomes" id="UP000006044">
    <property type="component" value="Unassembled WGS sequence"/>
</dbReference>
<evidence type="ECO:0000313" key="3">
    <source>
        <dbReference type="Proteomes" id="UP000006044"/>
    </source>
</evidence>
<dbReference type="HOGENOM" id="CLU_140176_0_3_10"/>
<dbReference type="eggNOG" id="COG3311">
    <property type="taxonomic scope" value="Bacteria"/>
</dbReference>
<dbReference type="InterPro" id="IPR041657">
    <property type="entry name" value="HTH_17"/>
</dbReference>
<name>K0X6N6_9BACT</name>
<feature type="domain" description="Helix-turn-helix" evidence="1">
    <location>
        <begin position="23"/>
        <end position="75"/>
    </location>
</feature>
<dbReference type="AlphaFoldDB" id="K0X6N6"/>
<dbReference type="GeneID" id="77849234"/>
<proteinExistence type="predicted"/>
<dbReference type="Pfam" id="PF12728">
    <property type="entry name" value="HTH_17"/>
    <property type="match status" value="1"/>
</dbReference>
<dbReference type="OrthoDB" id="597977at2"/>